<reference evidence="1 2" key="1">
    <citation type="submission" date="2017-06" db="EMBL/GenBank/DDBJ databases">
        <authorList>
            <person name="Kim H.J."/>
            <person name="Triplett B.A."/>
        </authorList>
    </citation>
    <scope>NUCLEOTIDE SEQUENCE [LARGE SCALE GENOMIC DNA]</scope>
    <source>
        <strain evidence="1 2">S18795</strain>
    </source>
</reference>
<accession>A0A246KZM2</accession>
<evidence type="ECO:0000313" key="2">
    <source>
        <dbReference type="Proteomes" id="UP000197904"/>
    </source>
</evidence>
<dbReference type="EMBL" id="NIXP01000061">
    <property type="protein sequence ID" value="OWR33866.1"/>
    <property type="molecule type" value="Genomic_DNA"/>
</dbReference>
<dbReference type="RefSeq" id="WP_088476047.1">
    <property type="nucleotide sequence ID" value="NZ_NIXP01000061.1"/>
</dbReference>
<evidence type="ECO:0000313" key="1">
    <source>
        <dbReference type="EMBL" id="OWR33866.1"/>
    </source>
</evidence>
<organism evidence="1 2">
    <name type="scientific">Stenotrophomonas pavanii</name>
    <dbReference type="NCBI Taxonomy" id="487698"/>
    <lineage>
        <taxon>Bacteria</taxon>
        <taxon>Pseudomonadati</taxon>
        <taxon>Pseudomonadota</taxon>
        <taxon>Gammaproteobacteria</taxon>
        <taxon>Lysobacterales</taxon>
        <taxon>Lysobacteraceae</taxon>
        <taxon>Stenotrophomonas</taxon>
    </lineage>
</organism>
<sequence length="67" mass="7241">MKDTLILTISNQKLSLSPAEAKFLAEHLRTAVAQPNLALNFAQSRTEQGGRIALSRGVVNSRSTTDC</sequence>
<protein>
    <submittedName>
        <fullName evidence="1">Uncharacterized protein</fullName>
    </submittedName>
</protein>
<name>A0A246KZM2_9GAMM</name>
<dbReference type="Proteomes" id="UP000197904">
    <property type="component" value="Unassembled WGS sequence"/>
</dbReference>
<comment type="caution">
    <text evidence="1">The sequence shown here is derived from an EMBL/GenBank/DDBJ whole genome shotgun (WGS) entry which is preliminary data.</text>
</comment>
<gene>
    <name evidence="1" type="ORF">CEE55_09555</name>
</gene>
<dbReference type="AlphaFoldDB" id="A0A246KZM2"/>
<proteinExistence type="predicted"/>